<dbReference type="EMBL" id="SWLE01000009">
    <property type="protein sequence ID" value="TNM96321.1"/>
    <property type="molecule type" value="Genomic_DNA"/>
</dbReference>
<feature type="transmembrane region" description="Helical" evidence="1">
    <location>
        <begin position="233"/>
        <end position="250"/>
    </location>
</feature>
<sequence length="314" mass="35567">MAKHRISLLFAIMTAVVFFIVAMVFSALAAQGKHPFLEPTGNVSDAFANEITPSGWTFIIWSIIYIFLALVCVYSLAGLFRKNAYGYVYCSPAILPHGFFVAWCLNLGLNVGWLFLWDRRLMAGALVFLILVALTNYVMIFYSCHSLHIYGAWLSKYHKVDLWLHRALVQNGIAIYATWTTVASLVNLSIVLVKDAKMSPEDAVTLSFSLLTVVLLVWFVLENFLLDKYLRHILSIYPAVIWALTGVFTKNYNTEQPTRNNVFNVALLGVSCTLLALRLVLVIWKNMKRPLLEDASPEVMSPMEIAERQKKIYI</sequence>
<name>A0A4Z2BVU9_9TELE</name>
<accession>A0A4Z2BVU9</accession>
<evidence type="ECO:0000313" key="2">
    <source>
        <dbReference type="EMBL" id="TNM96321.1"/>
    </source>
</evidence>
<feature type="transmembrane region" description="Helical" evidence="1">
    <location>
        <begin position="58"/>
        <end position="80"/>
    </location>
</feature>
<evidence type="ECO:0000256" key="1">
    <source>
        <dbReference type="SAM" id="Phobius"/>
    </source>
</evidence>
<keyword evidence="1" id="KW-0472">Membrane</keyword>
<comment type="caution">
    <text evidence="2">The sequence shown here is derived from an EMBL/GenBank/DDBJ whole genome shotgun (WGS) entry which is preliminary data.</text>
</comment>
<feature type="transmembrane region" description="Helical" evidence="1">
    <location>
        <begin position="203"/>
        <end position="221"/>
    </location>
</feature>
<dbReference type="AlphaFoldDB" id="A0A4Z2BVU9"/>
<protein>
    <submittedName>
        <fullName evidence="2">Uncharacterized protein</fullName>
    </submittedName>
</protein>
<reference evidence="2 3" key="1">
    <citation type="submission" date="2019-04" db="EMBL/GenBank/DDBJ databases">
        <title>The sequence and de novo assembly of Takifugu bimaculatus genome using PacBio and Hi-C technologies.</title>
        <authorList>
            <person name="Xu P."/>
            <person name="Liu B."/>
            <person name="Zhou Z."/>
        </authorList>
    </citation>
    <scope>NUCLEOTIDE SEQUENCE [LARGE SCALE GENOMIC DNA]</scope>
    <source>
        <strain evidence="2">TB-2018</strain>
        <tissue evidence="2">Muscle</tissue>
    </source>
</reference>
<feature type="transmembrane region" description="Helical" evidence="1">
    <location>
        <begin position="121"/>
        <end position="142"/>
    </location>
</feature>
<proteinExistence type="predicted"/>
<evidence type="ECO:0000313" key="3">
    <source>
        <dbReference type="Proteomes" id="UP000516260"/>
    </source>
</evidence>
<dbReference type="Proteomes" id="UP000516260">
    <property type="component" value="Chromosome 17"/>
</dbReference>
<feature type="transmembrane region" description="Helical" evidence="1">
    <location>
        <begin position="87"/>
        <end position="109"/>
    </location>
</feature>
<feature type="transmembrane region" description="Helical" evidence="1">
    <location>
        <begin position="163"/>
        <end position="191"/>
    </location>
</feature>
<keyword evidence="3" id="KW-1185">Reference proteome</keyword>
<keyword evidence="1" id="KW-0812">Transmembrane</keyword>
<dbReference type="PANTHER" id="PTHR33802">
    <property type="entry name" value="SI:CH211-161H7.5-RELATED"/>
    <property type="match status" value="1"/>
</dbReference>
<dbReference type="PANTHER" id="PTHR33802:SF4">
    <property type="entry name" value="SI:DKEY-29D8.3"/>
    <property type="match status" value="1"/>
</dbReference>
<feature type="transmembrane region" description="Helical" evidence="1">
    <location>
        <begin position="262"/>
        <end position="284"/>
    </location>
</feature>
<gene>
    <name evidence="2" type="ORF">fugu_015982</name>
</gene>
<organism evidence="2 3">
    <name type="scientific">Takifugu bimaculatus</name>
    <dbReference type="NCBI Taxonomy" id="433685"/>
    <lineage>
        <taxon>Eukaryota</taxon>
        <taxon>Metazoa</taxon>
        <taxon>Chordata</taxon>
        <taxon>Craniata</taxon>
        <taxon>Vertebrata</taxon>
        <taxon>Euteleostomi</taxon>
        <taxon>Actinopterygii</taxon>
        <taxon>Neopterygii</taxon>
        <taxon>Teleostei</taxon>
        <taxon>Neoteleostei</taxon>
        <taxon>Acanthomorphata</taxon>
        <taxon>Eupercaria</taxon>
        <taxon>Tetraodontiformes</taxon>
        <taxon>Tetradontoidea</taxon>
        <taxon>Tetraodontidae</taxon>
        <taxon>Takifugu</taxon>
    </lineage>
</organism>
<keyword evidence="1" id="KW-1133">Transmembrane helix</keyword>